<dbReference type="InterPro" id="IPR052527">
    <property type="entry name" value="Metal_cation-efflux_comp"/>
</dbReference>
<dbReference type="Gene3D" id="1.20.120.1630">
    <property type="match status" value="1"/>
</dbReference>
<dbReference type="PANTHER" id="PTHR43847:SF1">
    <property type="entry name" value="BLL3993 PROTEIN"/>
    <property type="match status" value="1"/>
</dbReference>
<comment type="subcellular location">
    <subcellularLocation>
        <location evidence="1">Endomembrane system</location>
        <topology evidence="1">Multi-pass membrane protein</topology>
    </subcellularLocation>
</comment>
<keyword evidence="3 5" id="KW-1133">Transmembrane helix</keyword>
<dbReference type="EMBL" id="LAZR01008075">
    <property type="protein sequence ID" value="KKM81116.1"/>
    <property type="molecule type" value="Genomic_DNA"/>
</dbReference>
<dbReference type="GO" id="GO:0012505">
    <property type="term" value="C:endomembrane system"/>
    <property type="evidence" value="ECO:0007669"/>
    <property type="project" value="UniProtKB-SubCell"/>
</dbReference>
<evidence type="ECO:0000256" key="3">
    <source>
        <dbReference type="ARBA" id="ARBA00022989"/>
    </source>
</evidence>
<dbReference type="InterPro" id="IPR007318">
    <property type="entry name" value="Phopholipid_MeTrfase"/>
</dbReference>
<sequence length="202" mass="24165">MIEWLNFFILFFSTLLFSYFYTLSIQPVKREENRGERAWKECMMLRSLSIGFEFIKTINMVLWTWFPIQILNWKIHSNYLIGIFLSFIISLPSAFILLKGVKDAGFETIQPSKETPMYRGIYKYIRHPQSGGEFPLFVALAFAINSWFLVIVMAAHMIIYLPIMIYFEEKDLIRRYGDNYRDYQKRTGAIFPKFRKKRIIKT</sequence>
<keyword evidence="4 5" id="KW-0472">Membrane</keyword>
<feature type="transmembrane region" description="Helical" evidence="5">
    <location>
        <begin position="6"/>
        <end position="23"/>
    </location>
</feature>
<keyword evidence="2 5" id="KW-0812">Transmembrane</keyword>
<feature type="transmembrane region" description="Helical" evidence="5">
    <location>
        <begin position="134"/>
        <end position="167"/>
    </location>
</feature>
<evidence type="ECO:0000256" key="2">
    <source>
        <dbReference type="ARBA" id="ARBA00022692"/>
    </source>
</evidence>
<dbReference type="AlphaFoldDB" id="A0A0F9L1Z0"/>
<feature type="transmembrane region" description="Helical" evidence="5">
    <location>
        <begin position="78"/>
        <end position="98"/>
    </location>
</feature>
<evidence type="ECO:0000256" key="5">
    <source>
        <dbReference type="SAM" id="Phobius"/>
    </source>
</evidence>
<accession>A0A0F9L1Z0</accession>
<dbReference type="Pfam" id="PF04191">
    <property type="entry name" value="PEMT"/>
    <property type="match status" value="1"/>
</dbReference>
<organism evidence="6">
    <name type="scientific">marine sediment metagenome</name>
    <dbReference type="NCBI Taxonomy" id="412755"/>
    <lineage>
        <taxon>unclassified sequences</taxon>
        <taxon>metagenomes</taxon>
        <taxon>ecological metagenomes</taxon>
    </lineage>
</organism>
<evidence type="ECO:0008006" key="7">
    <source>
        <dbReference type="Google" id="ProtNLM"/>
    </source>
</evidence>
<comment type="caution">
    <text evidence="6">The sequence shown here is derived from an EMBL/GenBank/DDBJ whole genome shotgun (WGS) entry which is preliminary data.</text>
</comment>
<name>A0A0F9L1Z0_9ZZZZ</name>
<evidence type="ECO:0000256" key="4">
    <source>
        <dbReference type="ARBA" id="ARBA00023136"/>
    </source>
</evidence>
<gene>
    <name evidence="6" type="ORF">LCGC14_1333020</name>
</gene>
<feature type="transmembrane region" description="Helical" evidence="5">
    <location>
        <begin position="44"/>
        <end position="66"/>
    </location>
</feature>
<evidence type="ECO:0000313" key="6">
    <source>
        <dbReference type="EMBL" id="KKM81116.1"/>
    </source>
</evidence>
<dbReference type="PANTHER" id="PTHR43847">
    <property type="entry name" value="BLL3993 PROTEIN"/>
    <property type="match status" value="1"/>
</dbReference>
<protein>
    <recommendedName>
        <fullName evidence="7">Steroid 5-alpha reductase C-terminal domain-containing protein</fullName>
    </recommendedName>
</protein>
<reference evidence="6" key="1">
    <citation type="journal article" date="2015" name="Nature">
        <title>Complex archaea that bridge the gap between prokaryotes and eukaryotes.</title>
        <authorList>
            <person name="Spang A."/>
            <person name="Saw J.H."/>
            <person name="Jorgensen S.L."/>
            <person name="Zaremba-Niedzwiedzka K."/>
            <person name="Martijn J."/>
            <person name="Lind A.E."/>
            <person name="van Eijk R."/>
            <person name="Schleper C."/>
            <person name="Guy L."/>
            <person name="Ettema T.J."/>
        </authorList>
    </citation>
    <scope>NUCLEOTIDE SEQUENCE</scope>
</reference>
<proteinExistence type="predicted"/>
<evidence type="ECO:0000256" key="1">
    <source>
        <dbReference type="ARBA" id="ARBA00004127"/>
    </source>
</evidence>